<dbReference type="OrthoDB" id="2496787at2759"/>
<proteinExistence type="inferred from homology"/>
<sequence>MSTEEMSVFAMYFYVLEILYLLDISLVKLTLLAFYLTIFPSVSTGLWTRRLLWACVAFNAMLAVGCILVTVFQCKPVSHYWMQFVDENATGSCLPSAPTAFVNGSLNVAQDLWMILIPLFEVRHLRLHWTKKAGVVFMFLLGTFVTVVSALRLAYLSSFEASINITWDYYDVALWSTIEINVGIICTSLPTMRLILVRLSPGVFGSQDSDTTTAATATATATLSRHSLPFSDDGTRRQIRLSSVATTLRGKDEEEPGPVRGPPGSNGREIAEQQQYYKSRYGQDTLRILVFVQAQPLDKIQARSPRHGTTPSSTPQATVDCNARDDIFLTDGFPPWPVKQNT</sequence>
<dbReference type="GO" id="GO:0016020">
    <property type="term" value="C:membrane"/>
    <property type="evidence" value="ECO:0007669"/>
    <property type="project" value="UniProtKB-SubCell"/>
</dbReference>
<keyword evidence="3 7" id="KW-1133">Transmembrane helix</keyword>
<evidence type="ECO:0000313" key="9">
    <source>
        <dbReference type="EMBL" id="KAG5989432.1"/>
    </source>
</evidence>
<feature type="domain" description="Rhodopsin" evidence="8">
    <location>
        <begin position="6"/>
        <end position="197"/>
    </location>
</feature>
<keyword evidence="10" id="KW-1185">Reference proteome</keyword>
<dbReference type="PANTHER" id="PTHR33048:SF143">
    <property type="entry name" value="EXTRACELLULAR MEMBRANE PROTEIN CFEM DOMAIN-CONTAINING PROTEIN-RELATED"/>
    <property type="match status" value="1"/>
</dbReference>
<comment type="similarity">
    <text evidence="5">Belongs to the SAT4 family.</text>
</comment>
<evidence type="ECO:0000256" key="1">
    <source>
        <dbReference type="ARBA" id="ARBA00004141"/>
    </source>
</evidence>
<dbReference type="InterPro" id="IPR049326">
    <property type="entry name" value="Rhodopsin_dom_fungi"/>
</dbReference>
<feature type="transmembrane region" description="Helical" evidence="7">
    <location>
        <begin position="133"/>
        <end position="155"/>
    </location>
</feature>
<keyword evidence="4 7" id="KW-0472">Membrane</keyword>
<dbReference type="EMBL" id="SRPW01002932">
    <property type="protein sequence ID" value="KAG5989432.1"/>
    <property type="molecule type" value="Genomic_DNA"/>
</dbReference>
<dbReference type="PANTHER" id="PTHR33048">
    <property type="entry name" value="PTH11-LIKE INTEGRAL MEMBRANE PROTEIN (AFU_ORTHOLOGUE AFUA_5G11245)"/>
    <property type="match status" value="1"/>
</dbReference>
<evidence type="ECO:0000256" key="3">
    <source>
        <dbReference type="ARBA" id="ARBA00022989"/>
    </source>
</evidence>
<dbReference type="AlphaFoldDB" id="A0A9P7N459"/>
<evidence type="ECO:0000256" key="5">
    <source>
        <dbReference type="ARBA" id="ARBA00038359"/>
    </source>
</evidence>
<name>A0A9P7N459_9HYPO</name>
<dbReference type="Pfam" id="PF20684">
    <property type="entry name" value="Fung_rhodopsin"/>
    <property type="match status" value="1"/>
</dbReference>
<comment type="subcellular location">
    <subcellularLocation>
        <location evidence="1">Membrane</location>
        <topology evidence="1">Multi-pass membrane protein</topology>
    </subcellularLocation>
</comment>
<comment type="caution">
    <text evidence="9">The sequence shown here is derived from an EMBL/GenBank/DDBJ whole genome shotgun (WGS) entry which is preliminary data.</text>
</comment>
<evidence type="ECO:0000313" key="10">
    <source>
        <dbReference type="Proteomes" id="UP000748025"/>
    </source>
</evidence>
<feature type="transmembrane region" description="Helical" evidence="7">
    <location>
        <begin position="12"/>
        <end position="39"/>
    </location>
</feature>
<feature type="transmembrane region" description="Helical" evidence="7">
    <location>
        <begin position="175"/>
        <end position="196"/>
    </location>
</feature>
<organism evidence="9 10">
    <name type="scientific">Claviceps pusilla</name>
    <dbReference type="NCBI Taxonomy" id="123648"/>
    <lineage>
        <taxon>Eukaryota</taxon>
        <taxon>Fungi</taxon>
        <taxon>Dikarya</taxon>
        <taxon>Ascomycota</taxon>
        <taxon>Pezizomycotina</taxon>
        <taxon>Sordariomycetes</taxon>
        <taxon>Hypocreomycetidae</taxon>
        <taxon>Hypocreales</taxon>
        <taxon>Clavicipitaceae</taxon>
        <taxon>Claviceps</taxon>
    </lineage>
</organism>
<evidence type="ECO:0000256" key="4">
    <source>
        <dbReference type="ARBA" id="ARBA00023136"/>
    </source>
</evidence>
<evidence type="ECO:0000256" key="2">
    <source>
        <dbReference type="ARBA" id="ARBA00022692"/>
    </source>
</evidence>
<dbReference type="Proteomes" id="UP000748025">
    <property type="component" value="Unassembled WGS sequence"/>
</dbReference>
<protein>
    <recommendedName>
        <fullName evidence="8">Rhodopsin domain-containing protein</fullName>
    </recommendedName>
</protein>
<gene>
    <name evidence="9" type="ORF">E4U43_004500</name>
</gene>
<dbReference type="InterPro" id="IPR052337">
    <property type="entry name" value="SAT4-like"/>
</dbReference>
<evidence type="ECO:0000256" key="6">
    <source>
        <dbReference type="SAM" id="MobiDB-lite"/>
    </source>
</evidence>
<accession>A0A9P7N459</accession>
<feature type="region of interest" description="Disordered" evidence="6">
    <location>
        <begin position="245"/>
        <end position="268"/>
    </location>
</feature>
<evidence type="ECO:0000256" key="7">
    <source>
        <dbReference type="SAM" id="Phobius"/>
    </source>
</evidence>
<reference evidence="9" key="1">
    <citation type="journal article" date="2020" name="bioRxiv">
        <title>Whole genome comparisons of ergot fungi reveals the divergence and evolution of species within the genus Claviceps are the result of varying mechanisms driving genome evolution and host range expansion.</title>
        <authorList>
            <person name="Wyka S.A."/>
            <person name="Mondo S.J."/>
            <person name="Liu M."/>
            <person name="Dettman J."/>
            <person name="Nalam V."/>
            <person name="Broders K.D."/>
        </authorList>
    </citation>
    <scope>NUCLEOTIDE SEQUENCE</scope>
    <source>
        <strain evidence="9">CCC 602</strain>
    </source>
</reference>
<keyword evidence="2 7" id="KW-0812">Transmembrane</keyword>
<feature type="transmembrane region" description="Helical" evidence="7">
    <location>
        <begin position="51"/>
        <end position="72"/>
    </location>
</feature>
<evidence type="ECO:0000259" key="8">
    <source>
        <dbReference type="Pfam" id="PF20684"/>
    </source>
</evidence>